<evidence type="ECO:0000313" key="2">
    <source>
        <dbReference type="Proteomes" id="UP000283509"/>
    </source>
</evidence>
<reference evidence="1 2" key="2">
    <citation type="submission" date="2019-01" db="EMBL/GenBank/DDBJ databases">
        <title>The decoding of complex shrimp genome reveals the adaptation for benthos swimmer, frequently molting mechanism and breeding impact on genome.</title>
        <authorList>
            <person name="Sun Y."/>
            <person name="Gao Y."/>
            <person name="Yu Y."/>
        </authorList>
    </citation>
    <scope>NUCLEOTIDE SEQUENCE [LARGE SCALE GENOMIC DNA]</scope>
    <source>
        <tissue evidence="1">Muscle</tissue>
    </source>
</reference>
<sequence length="408" mass="44005">MSLSLSLTLPLHKTRILSAILALPLTEPCVPFPILGTSSSQPVSFSYPCTSSCTPVIHFLSLVTSLLTDPVSFPYLALPLQPCVPFPLSLKHGLKTRVSFPYLAASSSTTLYPFPSLVLPPHNPVFLSLSLARFLLINACVLSASPCTSSSTNTVSFPSPYLPLSQPCVPFPILALLSSQPCGPFPKVLHFLLTTLCPFPMSLHFPPHKPLCPFALSLHFLLNKRLCPFAYPCTSPHNPVLPFLLTTRVSFPLISLHLLAHEALLSFPLSLQPVLRSQLLWSPSLSLAASSSQPLCPFPRPCTSSSQPLCPFPYPCTSSLTTCNPFPILTPSSSQPCVLSYPSLPSLTTCVLSLSFGHWSASRTRCVPFPTPCTLAAPHNPVFFPILGTSLAHNPVSFPLSLSLSQTL</sequence>
<accession>A0A3R7LWA9</accession>
<organism evidence="1 2">
    <name type="scientific">Penaeus vannamei</name>
    <name type="common">Whiteleg shrimp</name>
    <name type="synonym">Litopenaeus vannamei</name>
    <dbReference type="NCBI Taxonomy" id="6689"/>
    <lineage>
        <taxon>Eukaryota</taxon>
        <taxon>Metazoa</taxon>
        <taxon>Ecdysozoa</taxon>
        <taxon>Arthropoda</taxon>
        <taxon>Crustacea</taxon>
        <taxon>Multicrustacea</taxon>
        <taxon>Malacostraca</taxon>
        <taxon>Eumalacostraca</taxon>
        <taxon>Eucarida</taxon>
        <taxon>Decapoda</taxon>
        <taxon>Dendrobranchiata</taxon>
        <taxon>Penaeoidea</taxon>
        <taxon>Penaeidae</taxon>
        <taxon>Penaeus</taxon>
    </lineage>
</organism>
<comment type="caution">
    <text evidence="1">The sequence shown here is derived from an EMBL/GenBank/DDBJ whole genome shotgun (WGS) entry which is preliminary data.</text>
</comment>
<proteinExistence type="predicted"/>
<name>A0A3R7LWA9_PENVA</name>
<protein>
    <submittedName>
        <fullName evidence="1">Uncharacterized protein</fullName>
    </submittedName>
</protein>
<dbReference type="EMBL" id="QCYY01004446">
    <property type="protein sequence ID" value="ROT60979.1"/>
    <property type="molecule type" value="Genomic_DNA"/>
</dbReference>
<evidence type="ECO:0000313" key="1">
    <source>
        <dbReference type="EMBL" id="ROT60979.1"/>
    </source>
</evidence>
<keyword evidence="2" id="KW-1185">Reference proteome</keyword>
<reference evidence="1 2" key="1">
    <citation type="submission" date="2018-04" db="EMBL/GenBank/DDBJ databases">
        <authorList>
            <person name="Zhang X."/>
            <person name="Yuan J."/>
            <person name="Li F."/>
            <person name="Xiang J."/>
        </authorList>
    </citation>
    <scope>NUCLEOTIDE SEQUENCE [LARGE SCALE GENOMIC DNA]</scope>
    <source>
        <tissue evidence="1">Muscle</tissue>
    </source>
</reference>
<dbReference type="AlphaFoldDB" id="A0A3R7LWA9"/>
<gene>
    <name evidence="1" type="ORF">C7M84_021300</name>
</gene>
<dbReference type="Proteomes" id="UP000283509">
    <property type="component" value="Unassembled WGS sequence"/>
</dbReference>